<dbReference type="EMBL" id="PGET01000001">
    <property type="protein sequence ID" value="PJJ27067.1"/>
    <property type="molecule type" value="Genomic_DNA"/>
</dbReference>
<proteinExistence type="inferred from homology"/>
<evidence type="ECO:0000256" key="2">
    <source>
        <dbReference type="ARBA" id="ARBA00009539"/>
    </source>
</evidence>
<evidence type="ECO:0000256" key="3">
    <source>
        <dbReference type="ARBA" id="ARBA00012856"/>
    </source>
</evidence>
<comment type="similarity">
    <text evidence="2">Belongs to the dihydrofolate reductase family.</text>
</comment>
<protein>
    <recommendedName>
        <fullName evidence="3">dihydrofolate reductase</fullName>
        <ecNumber evidence="3">1.5.1.3</ecNumber>
    </recommendedName>
</protein>
<dbReference type="PANTHER" id="PTHR48069:SF3">
    <property type="entry name" value="DIHYDROFOLATE REDUCTASE"/>
    <property type="match status" value="1"/>
</dbReference>
<name>A0A2M8Z0X2_9FIRM</name>
<evidence type="ECO:0000256" key="4">
    <source>
        <dbReference type="ARBA" id="ARBA00022563"/>
    </source>
</evidence>
<dbReference type="GO" id="GO:0046655">
    <property type="term" value="P:folic acid metabolic process"/>
    <property type="evidence" value="ECO:0007669"/>
    <property type="project" value="TreeGrafter"/>
</dbReference>
<dbReference type="Gene3D" id="3.40.430.10">
    <property type="entry name" value="Dihydrofolate Reductase, subunit A"/>
    <property type="match status" value="1"/>
</dbReference>
<evidence type="ECO:0000256" key="1">
    <source>
        <dbReference type="ARBA" id="ARBA00004903"/>
    </source>
</evidence>
<evidence type="ECO:0000259" key="7">
    <source>
        <dbReference type="PROSITE" id="PS51330"/>
    </source>
</evidence>
<reference evidence="8 9" key="1">
    <citation type="submission" date="2017-11" db="EMBL/GenBank/DDBJ databases">
        <title>Understudied soil microbes with underappreciated capabilities: Untangling the Clostridium saccharolyticum group.</title>
        <authorList>
            <person name="Leschine S."/>
        </authorList>
    </citation>
    <scope>NUCLEOTIDE SEQUENCE [LARGE SCALE GENOMIC DNA]</scope>
    <source>
        <strain evidence="8 9">18A</strain>
    </source>
</reference>
<accession>A0A2M8Z0X2</accession>
<evidence type="ECO:0000313" key="9">
    <source>
        <dbReference type="Proteomes" id="UP000231092"/>
    </source>
</evidence>
<comment type="caution">
    <text evidence="8">The sequence shown here is derived from an EMBL/GenBank/DDBJ whole genome shotgun (WGS) entry which is preliminary data.</text>
</comment>
<dbReference type="RefSeq" id="WP_100303749.1">
    <property type="nucleotide sequence ID" value="NZ_PGET01000001.1"/>
</dbReference>
<gene>
    <name evidence="8" type="ORF">H171_0516</name>
</gene>
<comment type="pathway">
    <text evidence="1">Cofactor biosynthesis; tetrahydrofolate biosynthesis; 5,6,7,8-tetrahydrofolate from 7,8-dihydrofolate: step 1/1.</text>
</comment>
<dbReference type="PANTHER" id="PTHR48069">
    <property type="entry name" value="DIHYDROFOLATE REDUCTASE"/>
    <property type="match status" value="1"/>
</dbReference>
<dbReference type="GO" id="GO:0006730">
    <property type="term" value="P:one-carbon metabolic process"/>
    <property type="evidence" value="ECO:0007669"/>
    <property type="project" value="UniProtKB-KW"/>
</dbReference>
<dbReference type="GO" id="GO:0050661">
    <property type="term" value="F:NADP binding"/>
    <property type="evidence" value="ECO:0007669"/>
    <property type="project" value="InterPro"/>
</dbReference>
<keyword evidence="5" id="KW-0521">NADP</keyword>
<dbReference type="InterPro" id="IPR024072">
    <property type="entry name" value="DHFR-like_dom_sf"/>
</dbReference>
<dbReference type="GO" id="GO:0004146">
    <property type="term" value="F:dihydrofolate reductase activity"/>
    <property type="evidence" value="ECO:0007669"/>
    <property type="project" value="UniProtKB-EC"/>
</dbReference>
<feature type="domain" description="DHFR" evidence="7">
    <location>
        <begin position="1"/>
        <end position="163"/>
    </location>
</feature>
<dbReference type="InterPro" id="IPR012259">
    <property type="entry name" value="DHFR"/>
</dbReference>
<keyword evidence="6" id="KW-0560">Oxidoreductase</keyword>
<dbReference type="GO" id="GO:0046452">
    <property type="term" value="P:dihydrofolate metabolic process"/>
    <property type="evidence" value="ECO:0007669"/>
    <property type="project" value="TreeGrafter"/>
</dbReference>
<keyword evidence="4" id="KW-0554">One-carbon metabolism</keyword>
<evidence type="ECO:0000256" key="6">
    <source>
        <dbReference type="ARBA" id="ARBA00023002"/>
    </source>
</evidence>
<dbReference type="UniPathway" id="UPA00077">
    <property type="reaction ID" value="UER00158"/>
</dbReference>
<evidence type="ECO:0000256" key="5">
    <source>
        <dbReference type="ARBA" id="ARBA00022857"/>
    </source>
</evidence>
<dbReference type="CDD" id="cd00209">
    <property type="entry name" value="DHFR"/>
    <property type="match status" value="1"/>
</dbReference>
<dbReference type="AlphaFoldDB" id="A0A2M8Z0X2"/>
<dbReference type="Pfam" id="PF00186">
    <property type="entry name" value="DHFR_1"/>
    <property type="match status" value="1"/>
</dbReference>
<dbReference type="InterPro" id="IPR001796">
    <property type="entry name" value="DHFR_dom"/>
</dbReference>
<dbReference type="GO" id="GO:0005829">
    <property type="term" value="C:cytosol"/>
    <property type="evidence" value="ECO:0007669"/>
    <property type="project" value="TreeGrafter"/>
</dbReference>
<organism evidence="8 9">
    <name type="scientific">[Clostridium] celerecrescens 18A</name>
    <dbReference type="NCBI Taxonomy" id="1286362"/>
    <lineage>
        <taxon>Bacteria</taxon>
        <taxon>Bacillati</taxon>
        <taxon>Bacillota</taxon>
        <taxon>Clostridia</taxon>
        <taxon>Lachnospirales</taxon>
        <taxon>Lachnospiraceae</taxon>
        <taxon>Lacrimispora</taxon>
    </lineage>
</organism>
<dbReference type="OrthoDB" id="9804315at2"/>
<evidence type="ECO:0000313" key="8">
    <source>
        <dbReference type="EMBL" id="PJJ27067.1"/>
    </source>
</evidence>
<dbReference type="EC" id="1.5.1.3" evidence="3"/>
<sequence length="163" mass="18815">MNIIVAVDKNWSIGNQGQLLVSIPEDKKLFREETMGKVIVMGRKTLESLPGKQPLYGRINIVLTRDPDYKVKGAVVCHSLPEALKELGNYPEEDCFIIGGQSIYEQFFPYCKTAHVTYIDYMYSADTHFTNLDQDPTWEMAAESDEQTYFDLCYTFRMYQRKG</sequence>
<dbReference type="Proteomes" id="UP000231092">
    <property type="component" value="Unassembled WGS sequence"/>
</dbReference>
<dbReference type="SUPFAM" id="SSF53597">
    <property type="entry name" value="Dihydrofolate reductase-like"/>
    <property type="match status" value="1"/>
</dbReference>
<dbReference type="GO" id="GO:0046654">
    <property type="term" value="P:tetrahydrofolate biosynthetic process"/>
    <property type="evidence" value="ECO:0007669"/>
    <property type="project" value="UniProtKB-UniPathway"/>
</dbReference>
<dbReference type="PRINTS" id="PR00070">
    <property type="entry name" value="DHFR"/>
</dbReference>
<dbReference type="PROSITE" id="PS51330">
    <property type="entry name" value="DHFR_2"/>
    <property type="match status" value="1"/>
</dbReference>